<name>A0A9W8P4H8_9AGAR</name>
<proteinExistence type="predicted"/>
<evidence type="ECO:0000313" key="3">
    <source>
        <dbReference type="Proteomes" id="UP001142393"/>
    </source>
</evidence>
<evidence type="ECO:0000256" key="1">
    <source>
        <dbReference type="SAM" id="MobiDB-lite"/>
    </source>
</evidence>
<evidence type="ECO:0008006" key="4">
    <source>
        <dbReference type="Google" id="ProtNLM"/>
    </source>
</evidence>
<dbReference type="EMBL" id="JANVFU010000004">
    <property type="protein sequence ID" value="KAJ3746701.1"/>
    <property type="molecule type" value="Genomic_DNA"/>
</dbReference>
<sequence length="673" mass="75676">MARDSKKQKTSESLSEVQASRSIKACYITKLPLELLAEILLYTKSPKDILALTRCSKFFCRTLLHQANQYIWRYARQNCLPEALPEPCSRFTESSFAAFVLDAGPCEICGRLAGFYSSFGLRVRLCTSTRCKSAIEQDKLHISKDHLSKDTYHIFEGTLPVVESSASFAGMAGGHGDWPDISLMYRKSDWACALQDYLDVSQSPAKLEQFITLCSRKTAETKLYMQMCVGLQSWKRKHLEAQTTTENVNTKFSKDLAVKEGLDFWDMMNTPTYRSLFKQKNASLEVIQQSDYKIREVDITAELLKVAKRRSRRAHEAGYSTCRQAVEKHYNRLRALKQESPLPCLPSFRKLPTIHQIQQSTSQSKKELDNALQSQPIRALVHSELEKFHSDAKNALAAIMGFPDWRSPSSRKLHPADRLTARFRCRTCQRVEAKYKDCGSLDYEGAIMHLCSVTLDKPVSPMPFRAARFEQDTKAIAAISALLEVCGIPDDQKGSHRRLSAIGPRIVCLSCDAQIVMEPLDIGHSHRHESMSLAILPQDEANKILGAHPPSYGLAAKLTSKGKIALELRKMKIYLCRHCVQVKPQSTPMPATGRSSEHTDTPNGANDSASTQTATMTPNADSASQKFPKVRQPTLYVFDGLRSHLKGLHKISSVRDEDFICTQDLPWPKSHLN</sequence>
<reference evidence="2 3" key="1">
    <citation type="journal article" date="2023" name="Proc. Natl. Acad. Sci. U.S.A.">
        <title>A global phylogenomic analysis of the shiitake genus Lentinula.</title>
        <authorList>
            <person name="Sierra-Patev S."/>
            <person name="Min B."/>
            <person name="Naranjo-Ortiz M."/>
            <person name="Looney B."/>
            <person name="Konkel Z."/>
            <person name="Slot J.C."/>
            <person name="Sakamoto Y."/>
            <person name="Steenwyk J.L."/>
            <person name="Rokas A."/>
            <person name="Carro J."/>
            <person name="Camarero S."/>
            <person name="Ferreira P."/>
            <person name="Molpeceres G."/>
            <person name="Ruiz-Duenas F.J."/>
            <person name="Serrano A."/>
            <person name="Henrissat B."/>
            <person name="Drula E."/>
            <person name="Hughes K.W."/>
            <person name="Mata J.L."/>
            <person name="Ishikawa N.K."/>
            <person name="Vargas-Isla R."/>
            <person name="Ushijima S."/>
            <person name="Smith C.A."/>
            <person name="Donoghue J."/>
            <person name="Ahrendt S."/>
            <person name="Andreopoulos W."/>
            <person name="He G."/>
            <person name="LaButti K."/>
            <person name="Lipzen A."/>
            <person name="Ng V."/>
            <person name="Riley R."/>
            <person name="Sandor L."/>
            <person name="Barry K."/>
            <person name="Martinez A.T."/>
            <person name="Xiao Y."/>
            <person name="Gibbons J.G."/>
            <person name="Terashima K."/>
            <person name="Grigoriev I.V."/>
            <person name="Hibbett D."/>
        </authorList>
    </citation>
    <scope>NUCLEOTIDE SEQUENCE [LARGE SCALE GENOMIC DNA]</scope>
    <source>
        <strain evidence="2 3">TFB7810</strain>
    </source>
</reference>
<feature type="region of interest" description="Disordered" evidence="1">
    <location>
        <begin position="585"/>
        <end position="626"/>
    </location>
</feature>
<keyword evidence="3" id="KW-1185">Reference proteome</keyword>
<dbReference type="Proteomes" id="UP001142393">
    <property type="component" value="Unassembled WGS sequence"/>
</dbReference>
<evidence type="ECO:0000313" key="2">
    <source>
        <dbReference type="EMBL" id="KAJ3746701.1"/>
    </source>
</evidence>
<organism evidence="2 3">
    <name type="scientific">Lentinula detonsa</name>
    <dbReference type="NCBI Taxonomy" id="2804962"/>
    <lineage>
        <taxon>Eukaryota</taxon>
        <taxon>Fungi</taxon>
        <taxon>Dikarya</taxon>
        <taxon>Basidiomycota</taxon>
        <taxon>Agaricomycotina</taxon>
        <taxon>Agaricomycetes</taxon>
        <taxon>Agaricomycetidae</taxon>
        <taxon>Agaricales</taxon>
        <taxon>Marasmiineae</taxon>
        <taxon>Omphalotaceae</taxon>
        <taxon>Lentinula</taxon>
    </lineage>
</organism>
<dbReference type="InterPro" id="IPR036047">
    <property type="entry name" value="F-box-like_dom_sf"/>
</dbReference>
<accession>A0A9W8P4H8</accession>
<feature type="compositionally biased region" description="Polar residues" evidence="1">
    <location>
        <begin position="601"/>
        <end position="625"/>
    </location>
</feature>
<dbReference type="AlphaFoldDB" id="A0A9W8P4H8"/>
<dbReference type="SUPFAM" id="SSF81383">
    <property type="entry name" value="F-box domain"/>
    <property type="match status" value="1"/>
</dbReference>
<comment type="caution">
    <text evidence="2">The sequence shown here is derived from an EMBL/GenBank/DDBJ whole genome shotgun (WGS) entry which is preliminary data.</text>
</comment>
<gene>
    <name evidence="2" type="ORF">DFH05DRAFT_973550</name>
</gene>
<protein>
    <recommendedName>
        <fullName evidence="4">F-box domain-containing protein</fullName>
    </recommendedName>
</protein>